<evidence type="ECO:0000313" key="2">
    <source>
        <dbReference type="Proteomes" id="UP001595557"/>
    </source>
</evidence>
<dbReference type="EMBL" id="JBHRTE010000069">
    <property type="protein sequence ID" value="MFC3169497.1"/>
    <property type="molecule type" value="Genomic_DNA"/>
</dbReference>
<gene>
    <name evidence="1" type="ORF">ACFOD7_15700</name>
</gene>
<sequence>MTRYQCLSCKAIQITASTRPDVCRDCAGPVFDLDRYEASLAEARIIGAQNDLFRAALGPAEWQGEILRGRVVLTRGIRTLGQVFVDHALALTRSDKGVVDDHGCHGTRSFGMPEVPQGSGSIRIYWKIDLYDTNGLMGPEVETELAQTIRILTLCLPEEY</sequence>
<dbReference type="RefSeq" id="WP_207471538.1">
    <property type="nucleotide sequence ID" value="NZ_JAFNAW010000075.1"/>
</dbReference>
<keyword evidence="2" id="KW-1185">Reference proteome</keyword>
<protein>
    <submittedName>
        <fullName evidence="1">DUF3768 domain-containing protein</fullName>
    </submittedName>
</protein>
<accession>A0ABV7IFX9</accession>
<comment type="caution">
    <text evidence="1">The sequence shown here is derived from an EMBL/GenBank/DDBJ whole genome shotgun (WGS) entry which is preliminary data.</text>
</comment>
<dbReference type="InterPro" id="IPR022243">
    <property type="entry name" value="DUF3768"/>
</dbReference>
<name>A0ABV7IFX9_9RHOB</name>
<dbReference type="Pfam" id="PF12599">
    <property type="entry name" value="DUF3768"/>
    <property type="match status" value="1"/>
</dbReference>
<evidence type="ECO:0000313" key="1">
    <source>
        <dbReference type="EMBL" id="MFC3169497.1"/>
    </source>
</evidence>
<organism evidence="1 2">
    <name type="scientific">Paracoccus fontiphilus</name>
    <dbReference type="NCBI Taxonomy" id="1815556"/>
    <lineage>
        <taxon>Bacteria</taxon>
        <taxon>Pseudomonadati</taxon>
        <taxon>Pseudomonadota</taxon>
        <taxon>Alphaproteobacteria</taxon>
        <taxon>Rhodobacterales</taxon>
        <taxon>Paracoccaceae</taxon>
        <taxon>Paracoccus</taxon>
    </lineage>
</organism>
<dbReference type="Proteomes" id="UP001595557">
    <property type="component" value="Unassembled WGS sequence"/>
</dbReference>
<proteinExistence type="predicted"/>
<reference evidence="2" key="1">
    <citation type="journal article" date="2019" name="Int. J. Syst. Evol. Microbiol.">
        <title>The Global Catalogue of Microorganisms (GCM) 10K type strain sequencing project: providing services to taxonomists for standard genome sequencing and annotation.</title>
        <authorList>
            <consortium name="The Broad Institute Genomics Platform"/>
            <consortium name="The Broad Institute Genome Sequencing Center for Infectious Disease"/>
            <person name="Wu L."/>
            <person name="Ma J."/>
        </authorList>
    </citation>
    <scope>NUCLEOTIDE SEQUENCE [LARGE SCALE GENOMIC DNA]</scope>
    <source>
        <strain evidence="2">KCTC 52239</strain>
    </source>
</reference>